<dbReference type="SUPFAM" id="SSF53335">
    <property type="entry name" value="S-adenosyl-L-methionine-dependent methyltransferases"/>
    <property type="match status" value="1"/>
</dbReference>
<evidence type="ECO:0000259" key="1">
    <source>
        <dbReference type="Pfam" id="PF05050"/>
    </source>
</evidence>
<dbReference type="EMBL" id="MN739743">
    <property type="protein sequence ID" value="QHT24153.1"/>
    <property type="molecule type" value="Genomic_DNA"/>
</dbReference>
<protein>
    <recommendedName>
        <fullName evidence="1">Methyltransferase FkbM domain-containing protein</fullName>
    </recommendedName>
</protein>
<dbReference type="Pfam" id="PF05050">
    <property type="entry name" value="Methyltransf_21"/>
    <property type="match status" value="1"/>
</dbReference>
<dbReference type="Gene3D" id="3.40.50.150">
    <property type="entry name" value="Vaccinia Virus protein VP39"/>
    <property type="match status" value="1"/>
</dbReference>
<name>A0A6C0E6T5_9ZZZZ</name>
<dbReference type="AlphaFoldDB" id="A0A6C0E6T5"/>
<evidence type="ECO:0000313" key="2">
    <source>
        <dbReference type="EMBL" id="QHT24153.1"/>
    </source>
</evidence>
<accession>A0A6C0E6T5</accession>
<proteinExistence type="predicted"/>
<feature type="domain" description="Methyltransferase FkbM" evidence="1">
    <location>
        <begin position="18"/>
        <end position="93"/>
    </location>
</feature>
<organism evidence="2">
    <name type="scientific">viral metagenome</name>
    <dbReference type="NCBI Taxonomy" id="1070528"/>
    <lineage>
        <taxon>unclassified sequences</taxon>
        <taxon>metagenomes</taxon>
        <taxon>organismal metagenomes</taxon>
    </lineage>
</organism>
<dbReference type="InterPro" id="IPR029063">
    <property type="entry name" value="SAM-dependent_MTases_sf"/>
</dbReference>
<sequence>MGDFVGALMSSVDGLRLKTADLVSVPANTLTSILDRVAGIETIDLLSLDTEGYELDILKGLDLTRYRPRYMLIEVYPAEYNSLVEFLHQKNYVVVSNFSNYNYTQNLSWDGTHNDYLFADSLA</sequence>
<reference evidence="2" key="1">
    <citation type="journal article" date="2020" name="Nature">
        <title>Giant virus diversity and host interactions through global metagenomics.</title>
        <authorList>
            <person name="Schulz F."/>
            <person name="Roux S."/>
            <person name="Paez-Espino D."/>
            <person name="Jungbluth S."/>
            <person name="Walsh D.A."/>
            <person name="Denef V.J."/>
            <person name="McMahon K.D."/>
            <person name="Konstantinidis K.T."/>
            <person name="Eloe-Fadrosh E.A."/>
            <person name="Kyrpides N.C."/>
            <person name="Woyke T."/>
        </authorList>
    </citation>
    <scope>NUCLEOTIDE SEQUENCE</scope>
    <source>
        <strain evidence="2">GVMAG-M-3300023179-138</strain>
    </source>
</reference>
<dbReference type="InterPro" id="IPR006342">
    <property type="entry name" value="FkbM_mtfrase"/>
</dbReference>